<name>A0A9X8WRV5_CLODI</name>
<proteinExistence type="predicted"/>
<gene>
    <name evidence="1" type="ORF">SAMEA3375112_03436</name>
</gene>
<evidence type="ECO:0000313" key="1">
    <source>
        <dbReference type="EMBL" id="SJT01480.1"/>
    </source>
</evidence>
<protein>
    <submittedName>
        <fullName evidence="1">Uncharacterized protein</fullName>
    </submittedName>
</protein>
<accession>A0A9X8WRV5</accession>
<evidence type="ECO:0000313" key="2">
    <source>
        <dbReference type="Proteomes" id="UP000189137"/>
    </source>
</evidence>
<sequence length="51" mass="6049">MINNIEDCKLLIETEIRMKGIDEKELISQNEILKDLNINEKDLEDIEVNFE</sequence>
<dbReference type="Proteomes" id="UP000189137">
    <property type="component" value="Unassembled WGS sequence"/>
</dbReference>
<dbReference type="AlphaFoldDB" id="A0A9X8WRV5"/>
<organism evidence="1 2">
    <name type="scientific">Clostridioides difficile</name>
    <name type="common">Peptoclostridium difficile</name>
    <dbReference type="NCBI Taxonomy" id="1496"/>
    <lineage>
        <taxon>Bacteria</taxon>
        <taxon>Bacillati</taxon>
        <taxon>Bacillota</taxon>
        <taxon>Clostridia</taxon>
        <taxon>Peptostreptococcales</taxon>
        <taxon>Peptostreptococcaceae</taxon>
        <taxon>Clostridioides</taxon>
    </lineage>
</organism>
<dbReference type="EMBL" id="FUPS01000014">
    <property type="protein sequence ID" value="SJT01480.1"/>
    <property type="molecule type" value="Genomic_DNA"/>
</dbReference>
<comment type="caution">
    <text evidence="1">The sequence shown here is derived from an EMBL/GenBank/DDBJ whole genome shotgun (WGS) entry which is preliminary data.</text>
</comment>
<reference evidence="1 2" key="1">
    <citation type="submission" date="2017-02" db="EMBL/GenBank/DDBJ databases">
        <authorList>
            <consortium name="Pathogen Informatics"/>
        </authorList>
    </citation>
    <scope>NUCLEOTIDE SEQUENCE [LARGE SCALE GENOMIC DNA]</scope>
    <source>
        <strain evidence="1 2">VRECD0157</strain>
    </source>
</reference>
<dbReference type="RefSeq" id="WP_021370780.1">
    <property type="nucleotide sequence ID" value="NZ_CAACYX010000013.1"/>
</dbReference>